<name>A0ABX3HE05_PAEBO</name>
<dbReference type="InterPro" id="IPR041256">
    <property type="entry name" value="CdiI_4"/>
</dbReference>
<dbReference type="RefSeq" id="WP_076110836.1">
    <property type="nucleotide sequence ID" value="NZ_MPTB01000014.1"/>
</dbReference>
<dbReference type="Pfam" id="PF18624">
    <property type="entry name" value="CdiI_4"/>
    <property type="match status" value="1"/>
</dbReference>
<protein>
    <recommendedName>
        <fullName evidence="1">CDI immunity protein domain-containing protein</fullName>
    </recommendedName>
</protein>
<organism evidence="2 3">
    <name type="scientific">Paenibacillus borealis</name>
    <dbReference type="NCBI Taxonomy" id="160799"/>
    <lineage>
        <taxon>Bacteria</taxon>
        <taxon>Bacillati</taxon>
        <taxon>Bacillota</taxon>
        <taxon>Bacilli</taxon>
        <taxon>Bacillales</taxon>
        <taxon>Paenibacillaceae</taxon>
        <taxon>Paenibacillus</taxon>
    </lineage>
</organism>
<proteinExistence type="predicted"/>
<keyword evidence="3" id="KW-1185">Reference proteome</keyword>
<evidence type="ECO:0000313" key="2">
    <source>
        <dbReference type="EMBL" id="OMD47757.1"/>
    </source>
</evidence>
<evidence type="ECO:0000259" key="1">
    <source>
        <dbReference type="Pfam" id="PF18624"/>
    </source>
</evidence>
<feature type="domain" description="CDI immunity protein" evidence="1">
    <location>
        <begin position="8"/>
        <end position="110"/>
    </location>
</feature>
<dbReference type="CDD" id="cd20688">
    <property type="entry name" value="CdiI_Ecoli_Nm-like"/>
    <property type="match status" value="1"/>
</dbReference>
<evidence type="ECO:0000313" key="3">
    <source>
        <dbReference type="Proteomes" id="UP000187412"/>
    </source>
</evidence>
<accession>A0ABX3HE05</accession>
<dbReference type="EMBL" id="MPTB01000014">
    <property type="protein sequence ID" value="OMD47757.1"/>
    <property type="molecule type" value="Genomic_DNA"/>
</dbReference>
<reference evidence="2 3" key="1">
    <citation type="submission" date="2016-10" db="EMBL/GenBank/DDBJ databases">
        <title>Paenibacillus species isolates.</title>
        <authorList>
            <person name="Beno S.M."/>
        </authorList>
    </citation>
    <scope>NUCLEOTIDE SEQUENCE [LARGE SCALE GENOMIC DNA]</scope>
    <source>
        <strain evidence="2 3">FSL H7-0744</strain>
    </source>
</reference>
<dbReference type="Proteomes" id="UP000187412">
    <property type="component" value="Unassembled WGS sequence"/>
</dbReference>
<sequence>MSVKLTEKELVEIYYRHLEGKYFLEALKNYCNGNGFGGSESVWCVFAGELDEWEEGYFGDAGVCYFFDYPAVQEDQTIVLDYPTFYQYLNEASMDYLIRNPIVKNEVEARLMEIKQKFNIA</sequence>
<comment type="caution">
    <text evidence="2">The sequence shown here is derived from an EMBL/GenBank/DDBJ whole genome shotgun (WGS) entry which is preliminary data.</text>
</comment>
<gene>
    <name evidence="2" type="ORF">BSK56_12635</name>
</gene>